<accession>A0A0A8XTW3</accession>
<protein>
    <submittedName>
        <fullName evidence="1">Uncharacterized protein</fullName>
    </submittedName>
</protein>
<organism evidence="1">
    <name type="scientific">Arundo donax</name>
    <name type="common">Giant reed</name>
    <name type="synonym">Donax arundinaceus</name>
    <dbReference type="NCBI Taxonomy" id="35708"/>
    <lineage>
        <taxon>Eukaryota</taxon>
        <taxon>Viridiplantae</taxon>
        <taxon>Streptophyta</taxon>
        <taxon>Embryophyta</taxon>
        <taxon>Tracheophyta</taxon>
        <taxon>Spermatophyta</taxon>
        <taxon>Magnoliopsida</taxon>
        <taxon>Liliopsida</taxon>
        <taxon>Poales</taxon>
        <taxon>Poaceae</taxon>
        <taxon>PACMAD clade</taxon>
        <taxon>Arundinoideae</taxon>
        <taxon>Arundineae</taxon>
        <taxon>Arundo</taxon>
    </lineage>
</organism>
<dbReference type="EMBL" id="GBRH01281805">
    <property type="protein sequence ID" value="JAD16090.1"/>
    <property type="molecule type" value="Transcribed_RNA"/>
</dbReference>
<sequence length="57" mass="6454">MAGSRCPVMQRRWSLLRREASKNVVRAFLSSMETPCHYGDGLKQPIELSQQIAVSSF</sequence>
<name>A0A0A8XTW3_ARUDO</name>
<evidence type="ECO:0000313" key="1">
    <source>
        <dbReference type="EMBL" id="JAD16090.1"/>
    </source>
</evidence>
<dbReference type="AlphaFoldDB" id="A0A0A8XTW3"/>
<reference evidence="1" key="2">
    <citation type="journal article" date="2015" name="Data Brief">
        <title>Shoot transcriptome of the giant reed, Arundo donax.</title>
        <authorList>
            <person name="Barrero R.A."/>
            <person name="Guerrero F.D."/>
            <person name="Moolhuijzen P."/>
            <person name="Goolsby J.A."/>
            <person name="Tidwell J."/>
            <person name="Bellgard S.E."/>
            <person name="Bellgard M.I."/>
        </authorList>
    </citation>
    <scope>NUCLEOTIDE SEQUENCE</scope>
    <source>
        <tissue evidence="1">Shoot tissue taken approximately 20 cm above the soil surface</tissue>
    </source>
</reference>
<reference evidence="1" key="1">
    <citation type="submission" date="2014-09" db="EMBL/GenBank/DDBJ databases">
        <authorList>
            <person name="Magalhaes I.L.F."/>
            <person name="Oliveira U."/>
            <person name="Santos F.R."/>
            <person name="Vidigal T.H.D.A."/>
            <person name="Brescovit A.D."/>
            <person name="Santos A.J."/>
        </authorList>
    </citation>
    <scope>NUCLEOTIDE SEQUENCE</scope>
    <source>
        <tissue evidence="1">Shoot tissue taken approximately 20 cm above the soil surface</tissue>
    </source>
</reference>
<proteinExistence type="predicted"/>